<feature type="transmembrane region" description="Helical" evidence="1">
    <location>
        <begin position="7"/>
        <end position="24"/>
    </location>
</feature>
<sequence>MLRKVRIVILIIFISSQISLFSQFNSYPFSEVSLETLEDFANVTESWIKVKDVYFDLNGEGEMVIEEGTGVLLNTRGEKWVSNLLTNFEHEDIEIELDFMMAKGSNAGIFLQGRYEIQMYDSWLETTPQHSDNGGIYQRWNENAAKGKKGFHGNPPIINASKAPGLWQNLRILFQAPRFDEAGNKIKNGVFREVYLNEVLVQNNIEVTGPTRDAKFKEESSFGPIMFQGDHGIFALKNIKYKLYQSENITLTDMVLSSYDSIASIRDFDTRPELYQRNIDLLDHSVPSKVDDFGGVIKGKIHVPKSGDYYFNLMLAWIPDDGPDGPNGGGQLVIGDTCVISMDGSRRNGYGTINLEPGSYDLNLKYYKSFRYGYAYKNDLLLGVEGPQISFSHLNAPVNFNVDHSYNKIIRKSKGEIVTQRGFYNDEGDVKTHAVAVGFPGGVSYSYDLDEGKLLSVWHGGFINATGMWNHRGSTQLMIPNGSVIGLDLVGTFRKKSDIASNQTMDEVNVPDYLGYKVGTDDLPIYKYAMDEGILFDRIRYLEKGRGLRREIVFENYPDNQHFDFMITSQKSFKKLPNGLYMVGDKDYYIQFDNGIVPKLMEKNNGTVEVILPTNSSDEGEKVVGYSIIW</sequence>
<evidence type="ECO:0000256" key="1">
    <source>
        <dbReference type="SAM" id="Phobius"/>
    </source>
</evidence>
<keyword evidence="4" id="KW-1185">Reference proteome</keyword>
<evidence type="ECO:0000313" key="3">
    <source>
        <dbReference type="EMBL" id="MBY5960137.1"/>
    </source>
</evidence>
<dbReference type="EMBL" id="JAHVHU010000024">
    <property type="protein sequence ID" value="MBY5960137.1"/>
    <property type="molecule type" value="Genomic_DNA"/>
</dbReference>
<evidence type="ECO:0000259" key="2">
    <source>
        <dbReference type="Pfam" id="PF06439"/>
    </source>
</evidence>
<dbReference type="Gene3D" id="2.60.120.560">
    <property type="entry name" value="Exo-inulinase, domain 1"/>
    <property type="match status" value="1"/>
</dbReference>
<dbReference type="RefSeq" id="WP_222581687.1">
    <property type="nucleotide sequence ID" value="NZ_JAHVHU010000024.1"/>
</dbReference>
<dbReference type="GO" id="GO:0016787">
    <property type="term" value="F:hydrolase activity"/>
    <property type="evidence" value="ECO:0007669"/>
    <property type="project" value="InterPro"/>
</dbReference>
<dbReference type="SUPFAM" id="SSF56988">
    <property type="entry name" value="Anthrax protective antigen"/>
    <property type="match status" value="1"/>
</dbReference>
<evidence type="ECO:0000313" key="4">
    <source>
        <dbReference type="Proteomes" id="UP000753961"/>
    </source>
</evidence>
<comment type="caution">
    <text evidence="3">The sequence shown here is derived from an EMBL/GenBank/DDBJ whole genome shotgun (WGS) entry which is preliminary data.</text>
</comment>
<feature type="domain" description="3-keto-alpha-glucoside-1,2-lyase/3-keto-2-hydroxy-glucal hydratase" evidence="2">
    <location>
        <begin position="59"/>
        <end position="240"/>
    </location>
</feature>
<accession>A0A953I2P7</accession>
<name>A0A953I2P7_9BACT</name>
<organism evidence="3 4">
    <name type="scientific">Membranihabitans marinus</name>
    <dbReference type="NCBI Taxonomy" id="1227546"/>
    <lineage>
        <taxon>Bacteria</taxon>
        <taxon>Pseudomonadati</taxon>
        <taxon>Bacteroidota</taxon>
        <taxon>Saprospiria</taxon>
        <taxon>Saprospirales</taxon>
        <taxon>Saprospiraceae</taxon>
        <taxon>Membranihabitans</taxon>
    </lineage>
</organism>
<protein>
    <submittedName>
        <fullName evidence="3">DUF1080 domain-containing protein</fullName>
    </submittedName>
</protein>
<dbReference type="Proteomes" id="UP000753961">
    <property type="component" value="Unassembled WGS sequence"/>
</dbReference>
<dbReference type="AlphaFoldDB" id="A0A953I2P7"/>
<dbReference type="InterPro" id="IPR010496">
    <property type="entry name" value="AL/BT2_dom"/>
</dbReference>
<keyword evidence="1" id="KW-0812">Transmembrane</keyword>
<dbReference type="Pfam" id="PF06439">
    <property type="entry name" value="3keto-disac_hyd"/>
    <property type="match status" value="1"/>
</dbReference>
<reference evidence="3" key="1">
    <citation type="submission" date="2021-06" db="EMBL/GenBank/DDBJ databases">
        <title>44 bacteria genomes isolated from Dapeng, Shenzhen.</title>
        <authorList>
            <person name="Zheng W."/>
            <person name="Yu S."/>
            <person name="Huang Y."/>
        </authorList>
    </citation>
    <scope>NUCLEOTIDE SEQUENCE</scope>
    <source>
        <strain evidence="3">DP5N28-2</strain>
    </source>
</reference>
<keyword evidence="1" id="KW-0472">Membrane</keyword>
<gene>
    <name evidence="3" type="ORF">KUV50_18435</name>
</gene>
<proteinExistence type="predicted"/>
<keyword evidence="1" id="KW-1133">Transmembrane helix</keyword>